<evidence type="ECO:0000313" key="2">
    <source>
        <dbReference type="EMBL" id="QJP95742.1"/>
    </source>
</evidence>
<accession>A0A7Z3H030</accession>
<dbReference type="GO" id="GO:0006313">
    <property type="term" value="P:DNA transposition"/>
    <property type="evidence" value="ECO:0007669"/>
    <property type="project" value="InterPro"/>
</dbReference>
<protein>
    <recommendedName>
        <fullName evidence="4">Transposase</fullName>
    </recommendedName>
</protein>
<organism evidence="2 3">
    <name type="scientific">Pseudomonas fluorescens</name>
    <dbReference type="NCBI Taxonomy" id="294"/>
    <lineage>
        <taxon>Bacteria</taxon>
        <taxon>Pseudomonadati</taxon>
        <taxon>Pseudomonadota</taxon>
        <taxon>Gammaproteobacteria</taxon>
        <taxon>Pseudomonadales</taxon>
        <taxon>Pseudomonadaceae</taxon>
        <taxon>Pseudomonas</taxon>
    </lineage>
</organism>
<dbReference type="GO" id="GO:0003677">
    <property type="term" value="F:DNA binding"/>
    <property type="evidence" value="ECO:0007669"/>
    <property type="project" value="InterPro"/>
</dbReference>
<gene>
    <name evidence="2" type="ORF">C6Y56_14545</name>
</gene>
<dbReference type="EMBL" id="CP027561">
    <property type="protein sequence ID" value="QJP95742.1"/>
    <property type="molecule type" value="Genomic_DNA"/>
</dbReference>
<dbReference type="GO" id="GO:0004803">
    <property type="term" value="F:transposase activity"/>
    <property type="evidence" value="ECO:0007669"/>
    <property type="project" value="InterPro"/>
</dbReference>
<dbReference type="SUPFAM" id="SSF46689">
    <property type="entry name" value="Homeodomain-like"/>
    <property type="match status" value="1"/>
</dbReference>
<evidence type="ECO:0000256" key="1">
    <source>
        <dbReference type="ARBA" id="ARBA00009964"/>
    </source>
</evidence>
<dbReference type="InterPro" id="IPR002514">
    <property type="entry name" value="Transposase_8"/>
</dbReference>
<evidence type="ECO:0000313" key="3">
    <source>
        <dbReference type="Proteomes" id="UP000501669"/>
    </source>
</evidence>
<name>A0A7Z3H030_PSEFL</name>
<dbReference type="Pfam" id="PF01527">
    <property type="entry name" value="HTH_Tnp_1"/>
    <property type="match status" value="1"/>
</dbReference>
<sequence length="261" mass="28993">MTQTRRRFPESFKRKAADQVLAGMPLCHVAETLGIAESLVGRWKRQYEQLAATPLRIISSISISQTHDHRSTRYIPGTCLTRSLRRRSMPASVTSRKLSAASLDSMITAKRVTAELEADLVEFANHIWQIHPAEAEHFFTCATRHLSPSQIAQLPAPISWNSEQEVAWSCLEKSGIGAGFAAKRRIDLRGACASAFRHRGRARSIVVVVVEVLGRYVGDGVRSVCNARKPHTAARRDLLSVRMFSTQALRRAGHLGHARGH</sequence>
<proteinExistence type="inferred from homology"/>
<dbReference type="AlphaFoldDB" id="A0A7Z3H030"/>
<dbReference type="Proteomes" id="UP000501669">
    <property type="component" value="Chromosome"/>
</dbReference>
<reference evidence="2 3" key="1">
    <citation type="submission" date="2018-03" db="EMBL/GenBank/DDBJ databases">
        <title>Complete genome sequence of Pseudomonas fluorescens sp. G7.</title>
        <authorList>
            <person name="Gao C.-H."/>
            <person name="Li Z."/>
            <person name="Cai P."/>
        </authorList>
    </citation>
    <scope>NUCLEOTIDE SEQUENCE [LARGE SCALE GENOMIC DNA]</scope>
    <source>
        <strain evidence="2 3">G7</strain>
    </source>
</reference>
<evidence type="ECO:0008006" key="4">
    <source>
        <dbReference type="Google" id="ProtNLM"/>
    </source>
</evidence>
<comment type="similarity">
    <text evidence="1">Belongs to the transposase 8 family.</text>
</comment>
<dbReference type="InterPro" id="IPR009057">
    <property type="entry name" value="Homeodomain-like_sf"/>
</dbReference>